<dbReference type="Proteomes" id="UP000254879">
    <property type="component" value="Unassembled WGS sequence"/>
</dbReference>
<dbReference type="GO" id="GO:0005886">
    <property type="term" value="C:plasma membrane"/>
    <property type="evidence" value="ECO:0007669"/>
    <property type="project" value="UniProtKB-SubCell"/>
</dbReference>
<sequence length="170" mass="20029">MDLRKNVALPAIIILTFILEGVASLIFGKQLFAENRLFIPHFLLVMLILMTAFYKRNPTLIYAFILGLVYDIYYTNIMGVFFALFPLIVYITDKFLQVFQKNILLLALITIFDIILMESIVYAFYLLIGKTNMEIFAFIDTRLWTTILLNFAFYLIAYFPFRRFLLKLEN</sequence>
<dbReference type="NCBIfam" id="TIGR03426">
    <property type="entry name" value="shape_MreD"/>
    <property type="match status" value="1"/>
</dbReference>
<dbReference type="AlphaFoldDB" id="A0A378MHW2"/>
<keyword evidence="6" id="KW-1133">Transmembrane helix</keyword>
<keyword evidence="7" id="KW-0472">Membrane</keyword>
<dbReference type="InterPro" id="IPR007227">
    <property type="entry name" value="Cell_shape_determining_MreD"/>
</dbReference>
<evidence type="ECO:0000256" key="5">
    <source>
        <dbReference type="ARBA" id="ARBA00022960"/>
    </source>
</evidence>
<evidence type="ECO:0000313" key="9">
    <source>
        <dbReference type="Proteomes" id="UP000254879"/>
    </source>
</evidence>
<proteinExistence type="inferred from homology"/>
<dbReference type="RefSeq" id="WP_003755625.1">
    <property type="nucleotide sequence ID" value="NZ_CABKNG010000001.1"/>
</dbReference>
<keyword evidence="4" id="KW-0812">Transmembrane</keyword>
<dbReference type="Pfam" id="PF04093">
    <property type="entry name" value="MreD"/>
    <property type="match status" value="1"/>
</dbReference>
<organism evidence="8 9">
    <name type="scientific">Listeria grayi</name>
    <name type="common">Listeria murrayi</name>
    <dbReference type="NCBI Taxonomy" id="1641"/>
    <lineage>
        <taxon>Bacteria</taxon>
        <taxon>Bacillati</taxon>
        <taxon>Bacillota</taxon>
        <taxon>Bacilli</taxon>
        <taxon>Bacillales</taxon>
        <taxon>Listeriaceae</taxon>
        <taxon>Listeria</taxon>
    </lineage>
</organism>
<comment type="subcellular location">
    <subcellularLocation>
        <location evidence="1">Cell membrane</location>
        <topology evidence="1">Multi-pass membrane protein</topology>
    </subcellularLocation>
</comment>
<reference evidence="8 9" key="1">
    <citation type="submission" date="2018-06" db="EMBL/GenBank/DDBJ databases">
        <authorList>
            <consortium name="Pathogen Informatics"/>
            <person name="Doyle S."/>
        </authorList>
    </citation>
    <scope>NUCLEOTIDE SEQUENCE [LARGE SCALE GENOMIC DNA]</scope>
    <source>
        <strain evidence="9">NCTC 10815</strain>
    </source>
</reference>
<evidence type="ECO:0000256" key="7">
    <source>
        <dbReference type="ARBA" id="ARBA00023136"/>
    </source>
</evidence>
<gene>
    <name evidence="8" type="ORF">NCTC10815_00668</name>
</gene>
<evidence type="ECO:0000256" key="4">
    <source>
        <dbReference type="ARBA" id="ARBA00022692"/>
    </source>
</evidence>
<dbReference type="EMBL" id="UGPG01000001">
    <property type="protein sequence ID" value="STY43375.1"/>
    <property type="molecule type" value="Genomic_DNA"/>
</dbReference>
<comment type="similarity">
    <text evidence="2">Belongs to the MreD family.</text>
</comment>
<protein>
    <submittedName>
        <fullName evidence="8">Rod shape-determining protein MreD</fullName>
    </submittedName>
</protein>
<evidence type="ECO:0000313" key="8">
    <source>
        <dbReference type="EMBL" id="STY43375.1"/>
    </source>
</evidence>
<dbReference type="GO" id="GO:0008360">
    <property type="term" value="P:regulation of cell shape"/>
    <property type="evidence" value="ECO:0007669"/>
    <property type="project" value="UniProtKB-KW"/>
</dbReference>
<accession>A0A378MHW2</accession>
<evidence type="ECO:0000256" key="1">
    <source>
        <dbReference type="ARBA" id="ARBA00004651"/>
    </source>
</evidence>
<evidence type="ECO:0000256" key="3">
    <source>
        <dbReference type="ARBA" id="ARBA00022475"/>
    </source>
</evidence>
<dbReference type="OrthoDB" id="1653857at2"/>
<keyword evidence="5" id="KW-0133">Cell shape</keyword>
<evidence type="ECO:0000256" key="6">
    <source>
        <dbReference type="ARBA" id="ARBA00022989"/>
    </source>
</evidence>
<evidence type="ECO:0000256" key="2">
    <source>
        <dbReference type="ARBA" id="ARBA00007776"/>
    </source>
</evidence>
<keyword evidence="3" id="KW-1003">Cell membrane</keyword>
<name>A0A378MHW2_LISGR</name>